<name>A0A6A4W1Q8_AMPAM</name>
<keyword evidence="3" id="KW-1185">Reference proteome</keyword>
<accession>A0A6A4W1Q8</accession>
<dbReference type="EMBL" id="VIIS01001319">
    <property type="protein sequence ID" value="KAF0299873.1"/>
    <property type="molecule type" value="Genomic_DNA"/>
</dbReference>
<gene>
    <name evidence="2" type="ORF">FJT64_027490</name>
</gene>
<proteinExistence type="predicted"/>
<evidence type="ECO:0000313" key="3">
    <source>
        <dbReference type="Proteomes" id="UP000440578"/>
    </source>
</evidence>
<evidence type="ECO:0000313" key="2">
    <source>
        <dbReference type="EMBL" id="KAF0299873.1"/>
    </source>
</evidence>
<feature type="compositionally biased region" description="Basic and acidic residues" evidence="1">
    <location>
        <begin position="175"/>
        <end position="184"/>
    </location>
</feature>
<sequence>MSEVSHMSWDIIDFDCLGRNDALSLTATKLASLRSQQDTMPFHTTVSLHPVSTNPDDVLRVPRGNPPMAGTGRLRPLPRLPRVRSVSAPLTYSDPAHLADWDWNQWDERPVPEGSVPPTAFSFRQRASEKQRKRSNALDIEAAHSLGGQRIAGTRTTSRASVCSRIEEVHRRLHPDGDYDDFRRAPPSRQLSSDREDDYAYAYDCIVSPAEVILSEMDDDRPADYGYARCGDRENIYEELDELARRMRGDLTPEPPPTPPPPRYSGEVHTEVQHVQRVHSQVLGELRLDMEAMLMPSQRWHHLDVPVGPTDDLLSPDSGFHSGSGSGSTVISNYDTPLGPRSVVVPPPPRPPRLRRCESLDLKDAVSRQKARGRGGEKKLWKLSSVISGLLGKYSRSKRRPASPTFT</sequence>
<feature type="region of interest" description="Disordered" evidence="1">
    <location>
        <begin position="175"/>
        <end position="195"/>
    </location>
</feature>
<feature type="region of interest" description="Disordered" evidence="1">
    <location>
        <begin position="114"/>
        <end position="137"/>
    </location>
</feature>
<feature type="region of interest" description="Disordered" evidence="1">
    <location>
        <begin position="317"/>
        <end position="354"/>
    </location>
</feature>
<protein>
    <submittedName>
        <fullName evidence="2">Uncharacterized protein</fullName>
    </submittedName>
</protein>
<comment type="caution">
    <text evidence="2">The sequence shown here is derived from an EMBL/GenBank/DDBJ whole genome shotgun (WGS) entry which is preliminary data.</text>
</comment>
<organism evidence="2 3">
    <name type="scientific">Amphibalanus amphitrite</name>
    <name type="common">Striped barnacle</name>
    <name type="synonym">Balanus amphitrite</name>
    <dbReference type="NCBI Taxonomy" id="1232801"/>
    <lineage>
        <taxon>Eukaryota</taxon>
        <taxon>Metazoa</taxon>
        <taxon>Ecdysozoa</taxon>
        <taxon>Arthropoda</taxon>
        <taxon>Crustacea</taxon>
        <taxon>Multicrustacea</taxon>
        <taxon>Cirripedia</taxon>
        <taxon>Thoracica</taxon>
        <taxon>Thoracicalcarea</taxon>
        <taxon>Balanomorpha</taxon>
        <taxon>Balanoidea</taxon>
        <taxon>Balanidae</taxon>
        <taxon>Amphibalaninae</taxon>
        <taxon>Amphibalanus</taxon>
    </lineage>
</organism>
<evidence type="ECO:0000256" key="1">
    <source>
        <dbReference type="SAM" id="MobiDB-lite"/>
    </source>
</evidence>
<reference evidence="2 3" key="1">
    <citation type="submission" date="2019-07" db="EMBL/GenBank/DDBJ databases">
        <title>Draft genome assembly of a fouling barnacle, Amphibalanus amphitrite (Darwin, 1854): The first reference genome for Thecostraca.</title>
        <authorList>
            <person name="Kim W."/>
        </authorList>
    </citation>
    <scope>NUCLEOTIDE SEQUENCE [LARGE SCALE GENOMIC DNA]</scope>
    <source>
        <strain evidence="2">SNU_AA5</strain>
        <tissue evidence="2">Soma without cirri and trophi</tissue>
    </source>
</reference>
<dbReference type="OrthoDB" id="6372396at2759"/>
<dbReference type="Proteomes" id="UP000440578">
    <property type="component" value="Unassembled WGS sequence"/>
</dbReference>
<dbReference type="AlphaFoldDB" id="A0A6A4W1Q8"/>